<protein>
    <submittedName>
        <fullName evidence="1">Sulfur carrier protein ThiS</fullName>
    </submittedName>
</protein>
<evidence type="ECO:0000313" key="4">
    <source>
        <dbReference type="Proteomes" id="UP001059985"/>
    </source>
</evidence>
<dbReference type="InterPro" id="IPR003749">
    <property type="entry name" value="ThiS/MoaD-like"/>
</dbReference>
<dbReference type="InterPro" id="IPR016155">
    <property type="entry name" value="Mopterin_synth/thiamin_S_b"/>
</dbReference>
<dbReference type="Pfam" id="PF02597">
    <property type="entry name" value="ThiS"/>
    <property type="match status" value="1"/>
</dbReference>
<dbReference type="Gene3D" id="3.10.20.30">
    <property type="match status" value="1"/>
</dbReference>
<keyword evidence="4" id="KW-1185">Reference proteome</keyword>
<dbReference type="InterPro" id="IPR010035">
    <property type="entry name" value="Thi_S"/>
</dbReference>
<evidence type="ECO:0000313" key="2">
    <source>
        <dbReference type="EMBL" id="UTO56021.1"/>
    </source>
</evidence>
<accession>A0A9Q9BS03</accession>
<dbReference type="EMBL" id="CP089286">
    <property type="protein sequence ID" value="UTO55102.1"/>
    <property type="molecule type" value="Genomic_DNA"/>
</dbReference>
<dbReference type="RefSeq" id="WP_254815547.1">
    <property type="nucleotide sequence ID" value="NZ_CP089285.1"/>
</dbReference>
<gene>
    <name evidence="1" type="primary">thiS</name>
    <name evidence="2" type="ORF">LUA81_02705</name>
    <name evidence="1" type="ORF">LUA82_02725</name>
</gene>
<dbReference type="CDD" id="cd00565">
    <property type="entry name" value="Ubl_ThiS"/>
    <property type="match status" value="1"/>
</dbReference>
<evidence type="ECO:0000313" key="1">
    <source>
        <dbReference type="EMBL" id="UTO55102.1"/>
    </source>
</evidence>
<name>A0A9Q9BS03_9RICK</name>
<evidence type="ECO:0000313" key="3">
    <source>
        <dbReference type="Proteomes" id="UP001059822"/>
    </source>
</evidence>
<dbReference type="EMBL" id="CP089285">
    <property type="protein sequence ID" value="UTO56021.1"/>
    <property type="molecule type" value="Genomic_DNA"/>
</dbReference>
<dbReference type="Proteomes" id="UP001059985">
    <property type="component" value="Chromosome"/>
</dbReference>
<dbReference type="Proteomes" id="UP001059822">
    <property type="component" value="Chromosome"/>
</dbReference>
<dbReference type="InterPro" id="IPR012675">
    <property type="entry name" value="Beta-grasp_dom_sf"/>
</dbReference>
<dbReference type="SUPFAM" id="SSF54285">
    <property type="entry name" value="MoaD/ThiS"/>
    <property type="match status" value="1"/>
</dbReference>
<proteinExistence type="predicted"/>
<organism evidence="1 3">
    <name type="scientific">Neoehrlichia mikurensis</name>
    <dbReference type="NCBI Taxonomy" id="89586"/>
    <lineage>
        <taxon>Bacteria</taxon>
        <taxon>Pseudomonadati</taxon>
        <taxon>Pseudomonadota</taxon>
        <taxon>Alphaproteobacteria</taxon>
        <taxon>Rickettsiales</taxon>
        <taxon>Anaplasmataceae</taxon>
        <taxon>Candidatus Neoehrlichia</taxon>
    </lineage>
</organism>
<reference evidence="1" key="1">
    <citation type="journal article" date="2022" name="Microorganisms">
        <title>Assembly and Comparison of Ca. Neoehrlichia mikurensis Genomes.</title>
        <authorList>
            <person name="Azagi T."/>
            <person name="Dirks R.P."/>
            <person name="Yebra-Pimentel E.S."/>
            <person name="Schaap P.J."/>
            <person name="Koehorst J.J."/>
            <person name="Esser H.J."/>
            <person name="Sprong H."/>
        </authorList>
    </citation>
    <scope>NUCLEOTIDE SEQUENCE</scope>
    <source>
        <strain evidence="2">18-2804</strain>
        <strain evidence="1">18-2837</strain>
    </source>
</reference>
<dbReference type="NCBIfam" id="TIGR01683">
    <property type="entry name" value="thiS"/>
    <property type="match status" value="1"/>
</dbReference>
<sequence length="66" mass="7239">MINVKINNNSKTLPLNTTLSEVLDNYNTGISFAVALNNKLVPKAHYEGVYLKDGDVIDIVYPMQGG</sequence>
<dbReference type="AlphaFoldDB" id="A0A9Q9BS03"/>